<proteinExistence type="predicted"/>
<comment type="caution">
    <text evidence="2">The sequence shown here is derived from an EMBL/GenBank/DDBJ whole genome shotgun (WGS) entry which is preliminary data.</text>
</comment>
<reference evidence="3" key="1">
    <citation type="journal article" date="2019" name="Int. J. Syst. Evol. Microbiol.">
        <title>The Global Catalogue of Microorganisms (GCM) 10K type strain sequencing project: providing services to taxonomists for standard genome sequencing and annotation.</title>
        <authorList>
            <consortium name="The Broad Institute Genomics Platform"/>
            <consortium name="The Broad Institute Genome Sequencing Center for Infectious Disease"/>
            <person name="Wu L."/>
            <person name="Ma J."/>
        </authorList>
    </citation>
    <scope>NUCLEOTIDE SEQUENCE [LARGE SCALE GENOMIC DNA]</scope>
    <source>
        <strain evidence="3">JCM 3115</strain>
    </source>
</reference>
<dbReference type="SUPFAM" id="SSF55729">
    <property type="entry name" value="Acyl-CoA N-acyltransferases (Nat)"/>
    <property type="match status" value="1"/>
</dbReference>
<dbReference type="InterPro" id="IPR000182">
    <property type="entry name" value="GNAT_dom"/>
</dbReference>
<name>A0ABQ2R448_9ACTN</name>
<dbReference type="PANTHER" id="PTHR42791:SF1">
    <property type="entry name" value="N-ACETYLTRANSFERASE DOMAIN-CONTAINING PROTEIN"/>
    <property type="match status" value="1"/>
</dbReference>
<gene>
    <name evidence="2" type="ORF">GCM10010140_41950</name>
</gene>
<keyword evidence="3" id="KW-1185">Reference proteome</keyword>
<evidence type="ECO:0000313" key="3">
    <source>
        <dbReference type="Proteomes" id="UP000611554"/>
    </source>
</evidence>
<evidence type="ECO:0000259" key="1">
    <source>
        <dbReference type="PROSITE" id="PS51186"/>
    </source>
</evidence>
<evidence type="ECO:0000313" key="2">
    <source>
        <dbReference type="EMBL" id="GGQ07334.1"/>
    </source>
</evidence>
<dbReference type="Pfam" id="PF13508">
    <property type="entry name" value="Acetyltransf_7"/>
    <property type="match status" value="1"/>
</dbReference>
<protein>
    <submittedName>
        <fullName evidence="2">N-acetyltransferase</fullName>
    </submittedName>
</protein>
<accession>A0ABQ2R448</accession>
<organism evidence="2 3">
    <name type="scientific">Streptosporangium pseudovulgare</name>
    <dbReference type="NCBI Taxonomy" id="35765"/>
    <lineage>
        <taxon>Bacteria</taxon>
        <taxon>Bacillati</taxon>
        <taxon>Actinomycetota</taxon>
        <taxon>Actinomycetes</taxon>
        <taxon>Streptosporangiales</taxon>
        <taxon>Streptosporangiaceae</taxon>
        <taxon>Streptosporangium</taxon>
    </lineage>
</organism>
<dbReference type="InterPro" id="IPR052523">
    <property type="entry name" value="Trichothecene_AcTrans"/>
</dbReference>
<dbReference type="PANTHER" id="PTHR42791">
    <property type="entry name" value="GNAT FAMILY ACETYLTRANSFERASE"/>
    <property type="match status" value="1"/>
</dbReference>
<dbReference type="InterPro" id="IPR016181">
    <property type="entry name" value="Acyl_CoA_acyltransferase"/>
</dbReference>
<dbReference type="PROSITE" id="PS51186">
    <property type="entry name" value="GNAT"/>
    <property type="match status" value="1"/>
</dbReference>
<dbReference type="Gene3D" id="3.40.630.30">
    <property type="match status" value="1"/>
</dbReference>
<dbReference type="Proteomes" id="UP000611554">
    <property type="component" value="Unassembled WGS sequence"/>
</dbReference>
<feature type="domain" description="N-acetyltransferase" evidence="1">
    <location>
        <begin position="58"/>
        <end position="197"/>
    </location>
</feature>
<sequence length="203" mass="21896">MREARRIGPGETAEAARVLARAFDGYAWTNWTVAADRHRERLAGLFQITVEEVGLPYGEVWAADGDDGRMAAVAVWLRPDRPVPGEVWQGLATREEELSGDRHAAMIAAESACAVLRTGDPSFVLATVGVLPERQGGGTGTAVLRPGLAEADRVGLPATLETSAESNVRFYRRLGFEVTGEIRVPGGGPRVWAMRRPPVPSPR</sequence>
<dbReference type="RefSeq" id="WP_189248152.1">
    <property type="nucleotide sequence ID" value="NZ_BMQJ01000010.1"/>
</dbReference>
<dbReference type="EMBL" id="BMQJ01000010">
    <property type="protein sequence ID" value="GGQ07334.1"/>
    <property type="molecule type" value="Genomic_DNA"/>
</dbReference>